<dbReference type="OrthoDB" id="444135at2759"/>
<evidence type="ECO:0000256" key="6">
    <source>
        <dbReference type="ARBA" id="ARBA00024034"/>
    </source>
</evidence>
<accession>A0A922I9C1</accession>
<reference evidence="10" key="1">
    <citation type="submission" date="2013-05" db="EMBL/GenBank/DDBJ databases">
        <authorList>
            <person name="Yim A.K.Y."/>
            <person name="Chan T.F."/>
            <person name="Ji K.M."/>
            <person name="Liu X.Y."/>
            <person name="Zhou J.W."/>
            <person name="Li R.Q."/>
            <person name="Yang K.Y."/>
            <person name="Li J."/>
            <person name="Li M."/>
            <person name="Law P.T.W."/>
            <person name="Wu Y.L."/>
            <person name="Cai Z.L."/>
            <person name="Qin H."/>
            <person name="Bao Y."/>
            <person name="Leung R.K.K."/>
            <person name="Ng P.K.S."/>
            <person name="Zou J."/>
            <person name="Zhong X.J."/>
            <person name="Ran P.X."/>
            <person name="Zhong N.S."/>
            <person name="Liu Z.G."/>
            <person name="Tsui S.K.W."/>
        </authorList>
    </citation>
    <scope>NUCLEOTIDE SEQUENCE</scope>
    <source>
        <strain evidence="10">Derf</strain>
        <tissue evidence="10">Whole organism</tissue>
    </source>
</reference>
<dbReference type="Pfam" id="PF22892">
    <property type="entry name" value="DSRM_MRPL44"/>
    <property type="match status" value="1"/>
</dbReference>
<keyword evidence="8" id="KW-0812">Transmembrane</keyword>
<keyword evidence="3 10" id="KW-0689">Ribosomal protein</keyword>
<evidence type="ECO:0000256" key="7">
    <source>
        <dbReference type="ARBA" id="ARBA00035187"/>
    </source>
</evidence>
<evidence type="ECO:0000256" key="3">
    <source>
        <dbReference type="ARBA" id="ARBA00022980"/>
    </source>
</evidence>
<keyword evidence="11" id="KW-1185">Reference proteome</keyword>
<evidence type="ECO:0000259" key="9">
    <source>
        <dbReference type="PROSITE" id="PS50142"/>
    </source>
</evidence>
<dbReference type="InterPro" id="IPR044444">
    <property type="entry name" value="Ribosomal_mL44_DSRM_metazoa"/>
</dbReference>
<evidence type="ECO:0000313" key="11">
    <source>
        <dbReference type="Proteomes" id="UP000790347"/>
    </source>
</evidence>
<dbReference type="GO" id="GO:1990904">
    <property type="term" value="C:ribonucleoprotein complex"/>
    <property type="evidence" value="ECO:0007669"/>
    <property type="project" value="UniProtKB-KW"/>
</dbReference>
<sequence>MRIDFMWWMLFGFSILSNYQLLSIPNLLLLLFFGDFQSSIIMNRLIKSFHLNHHKQIIRLLNQHYYPSTTMLQRFSSITVIDNGKFPCQLINRYKSLNTNISQIRGMKLWNEKLLRKMYWRKRSFDAQKERLRARSEWQDWDYASELYAFAHRLQEPELSNNNILVRAFTHRSYVSEQRAKQESLGVQDVQEYLEDNSELIDLGRQFMEKFLSQYIRYHLQQAPEECIQSLVQYLMSTSVLDDISKWIGCIDLVLCSEFPPNKQTLADTVSSIVGALVEIRGEQNAKNFVIDFICTYLNGRDPLEIWRIDQMDLNLDIFLRDHVHGHQSDSNCEPRILRQSAVDTIESCYVVGIYSNQKLLGQSAGESLPIAKRMAELDAFRRIFGLTTANVRFEFGPRAYDLAYDKYERENFHLFESSSSLPKQEEKQSQRQTSS</sequence>
<dbReference type="GO" id="GO:0005739">
    <property type="term" value="C:mitochondrion"/>
    <property type="evidence" value="ECO:0007669"/>
    <property type="project" value="UniProtKB-SubCell"/>
</dbReference>
<keyword evidence="2" id="KW-0809">Transit peptide</keyword>
<evidence type="ECO:0000313" key="10">
    <source>
        <dbReference type="EMBL" id="KAH9526588.1"/>
    </source>
</evidence>
<dbReference type="InterPro" id="IPR000999">
    <property type="entry name" value="RNase_III_dom"/>
</dbReference>
<dbReference type="Gene3D" id="3.30.160.20">
    <property type="match status" value="1"/>
</dbReference>
<evidence type="ECO:0000256" key="4">
    <source>
        <dbReference type="ARBA" id="ARBA00023128"/>
    </source>
</evidence>
<dbReference type="SMART" id="SM00535">
    <property type="entry name" value="RIBOc"/>
    <property type="match status" value="1"/>
</dbReference>
<comment type="similarity">
    <text evidence="6">Belongs to the ribonuclease III family. Mitochondrion-specific ribosomal protein mL44 subfamily.</text>
</comment>
<dbReference type="GO" id="GO:0006396">
    <property type="term" value="P:RNA processing"/>
    <property type="evidence" value="ECO:0007669"/>
    <property type="project" value="InterPro"/>
</dbReference>
<name>A0A922I9C1_DERFA</name>
<dbReference type="GO" id="GO:0004525">
    <property type="term" value="F:ribonuclease III activity"/>
    <property type="evidence" value="ECO:0007669"/>
    <property type="project" value="InterPro"/>
</dbReference>
<keyword evidence="8" id="KW-1133">Transmembrane helix</keyword>
<dbReference type="CDD" id="cd19874">
    <property type="entry name" value="DSRM_MRPL44"/>
    <property type="match status" value="1"/>
</dbReference>
<reference evidence="10" key="2">
    <citation type="journal article" date="2022" name="Res Sq">
        <title>Comparative Genomics Reveals Insights into the Divergent Evolution of Astigmatic Mites and Household Pest Adaptations.</title>
        <authorList>
            <person name="Xiong Q."/>
            <person name="Wan A.T.-Y."/>
            <person name="Liu X.-Y."/>
            <person name="Fung C.S.-H."/>
            <person name="Xiao X."/>
            <person name="Malainual N."/>
            <person name="Hou J."/>
            <person name="Wang L."/>
            <person name="Wang M."/>
            <person name="Yang K."/>
            <person name="Cui Y."/>
            <person name="Leung E."/>
            <person name="Nong W."/>
            <person name="Shin S.-K."/>
            <person name="Au S."/>
            <person name="Jeong K.Y."/>
            <person name="Chew F.T."/>
            <person name="Hui J."/>
            <person name="Leung T.F."/>
            <person name="Tungtrongchitr A."/>
            <person name="Zhong N."/>
            <person name="Liu Z."/>
            <person name="Tsui S."/>
        </authorList>
    </citation>
    <scope>NUCLEOTIDE SEQUENCE</scope>
    <source>
        <strain evidence="10">Derf</strain>
        <tissue evidence="10">Whole organism</tissue>
    </source>
</reference>
<evidence type="ECO:0000256" key="2">
    <source>
        <dbReference type="ARBA" id="ARBA00022946"/>
    </source>
</evidence>
<dbReference type="InterPro" id="IPR036389">
    <property type="entry name" value="RNase_III_sf"/>
</dbReference>
<evidence type="ECO:0000256" key="5">
    <source>
        <dbReference type="ARBA" id="ARBA00023274"/>
    </source>
</evidence>
<feature type="domain" description="RNase III" evidence="9">
    <location>
        <begin position="159"/>
        <end position="282"/>
    </location>
</feature>
<dbReference type="SUPFAM" id="SSF69065">
    <property type="entry name" value="RNase III domain-like"/>
    <property type="match status" value="1"/>
</dbReference>
<dbReference type="GO" id="GO:0003725">
    <property type="term" value="F:double-stranded RNA binding"/>
    <property type="evidence" value="ECO:0007669"/>
    <property type="project" value="InterPro"/>
</dbReference>
<protein>
    <recommendedName>
        <fullName evidence="7">Large ribosomal subunit protein mL44</fullName>
    </recommendedName>
</protein>
<comment type="subcellular location">
    <subcellularLocation>
        <location evidence="1">Mitochondrion</location>
    </subcellularLocation>
</comment>
<keyword evidence="8" id="KW-0472">Membrane</keyword>
<dbReference type="EMBL" id="ASGP02000001">
    <property type="protein sequence ID" value="KAH9526588.1"/>
    <property type="molecule type" value="Genomic_DNA"/>
</dbReference>
<dbReference type="GO" id="GO:0005840">
    <property type="term" value="C:ribosome"/>
    <property type="evidence" value="ECO:0007669"/>
    <property type="project" value="UniProtKB-KW"/>
</dbReference>
<organism evidence="10 11">
    <name type="scientific">Dermatophagoides farinae</name>
    <name type="common">American house dust mite</name>
    <dbReference type="NCBI Taxonomy" id="6954"/>
    <lineage>
        <taxon>Eukaryota</taxon>
        <taxon>Metazoa</taxon>
        <taxon>Ecdysozoa</taxon>
        <taxon>Arthropoda</taxon>
        <taxon>Chelicerata</taxon>
        <taxon>Arachnida</taxon>
        <taxon>Acari</taxon>
        <taxon>Acariformes</taxon>
        <taxon>Sarcoptiformes</taxon>
        <taxon>Astigmata</taxon>
        <taxon>Psoroptidia</taxon>
        <taxon>Analgoidea</taxon>
        <taxon>Pyroglyphidae</taxon>
        <taxon>Dermatophagoidinae</taxon>
        <taxon>Dermatophagoides</taxon>
    </lineage>
</organism>
<dbReference type="AlphaFoldDB" id="A0A922I9C1"/>
<dbReference type="Pfam" id="PF22935">
    <property type="entry name" value="RM44_endonuclase"/>
    <property type="match status" value="1"/>
</dbReference>
<evidence type="ECO:0000256" key="1">
    <source>
        <dbReference type="ARBA" id="ARBA00004173"/>
    </source>
</evidence>
<feature type="transmembrane region" description="Helical" evidence="8">
    <location>
        <begin position="6"/>
        <end position="34"/>
    </location>
</feature>
<keyword evidence="4" id="KW-0496">Mitochondrion</keyword>
<dbReference type="Gene3D" id="1.10.1520.10">
    <property type="entry name" value="Ribonuclease III domain"/>
    <property type="match status" value="1"/>
</dbReference>
<keyword evidence="5" id="KW-0687">Ribonucleoprotein</keyword>
<evidence type="ECO:0000256" key="8">
    <source>
        <dbReference type="SAM" id="Phobius"/>
    </source>
</evidence>
<gene>
    <name evidence="10" type="primary">MRPL44</name>
    <name evidence="10" type="ORF">DERF_000661</name>
</gene>
<dbReference type="Proteomes" id="UP000790347">
    <property type="component" value="Unassembled WGS sequence"/>
</dbReference>
<comment type="caution">
    <text evidence="10">The sequence shown here is derived from an EMBL/GenBank/DDBJ whole genome shotgun (WGS) entry which is preliminary data.</text>
</comment>
<dbReference type="PROSITE" id="PS50142">
    <property type="entry name" value="RNASE_3_2"/>
    <property type="match status" value="1"/>
</dbReference>
<dbReference type="InterPro" id="IPR055189">
    <property type="entry name" value="RM44_endonuclase"/>
</dbReference>
<proteinExistence type="inferred from homology"/>